<reference evidence="6 7" key="1">
    <citation type="journal article" date="2019" name="Sci. Rep.">
        <title>Orb-weaving spider Araneus ventricosus genome elucidates the spidroin gene catalogue.</title>
        <authorList>
            <person name="Kono N."/>
            <person name="Nakamura H."/>
            <person name="Ohtoshi R."/>
            <person name="Moran D.A.P."/>
            <person name="Shinohara A."/>
            <person name="Yoshida Y."/>
            <person name="Fujiwara M."/>
            <person name="Mori M."/>
            <person name="Tomita M."/>
            <person name="Arakawa K."/>
        </authorList>
    </citation>
    <scope>NUCLEOTIDE SEQUENCE [LARGE SCALE GENOMIC DNA]</scope>
</reference>
<dbReference type="GO" id="GO:0016567">
    <property type="term" value="P:protein ubiquitination"/>
    <property type="evidence" value="ECO:0007669"/>
    <property type="project" value="TreeGrafter"/>
</dbReference>
<dbReference type="OrthoDB" id="196957at2759"/>
<dbReference type="Pfam" id="PF23609">
    <property type="entry name" value="Beta-prop_EIPR1"/>
    <property type="match status" value="1"/>
</dbReference>
<dbReference type="InterPro" id="IPR036322">
    <property type="entry name" value="WD40_repeat_dom_sf"/>
</dbReference>
<dbReference type="PROSITE" id="PS50294">
    <property type="entry name" value="WD_REPEATS_REGION"/>
    <property type="match status" value="1"/>
</dbReference>
<feature type="repeat" description="WD" evidence="4">
    <location>
        <begin position="304"/>
        <end position="346"/>
    </location>
</feature>
<evidence type="ECO:0000256" key="3">
    <source>
        <dbReference type="ARBA" id="ARBA00022737"/>
    </source>
</evidence>
<keyword evidence="7" id="KW-1185">Reference proteome</keyword>
<dbReference type="InterPro" id="IPR001680">
    <property type="entry name" value="WD40_rpt"/>
</dbReference>
<name>A0A4Y2D0L4_ARAVE</name>
<dbReference type="Pfam" id="PF00400">
    <property type="entry name" value="WD40"/>
    <property type="match status" value="1"/>
</dbReference>
<dbReference type="PANTHER" id="PTHR14205">
    <property type="entry name" value="WD-REPEAT PROTEIN"/>
    <property type="match status" value="1"/>
</dbReference>
<dbReference type="InterPro" id="IPR015943">
    <property type="entry name" value="WD40/YVTN_repeat-like_dom_sf"/>
</dbReference>
<evidence type="ECO:0000313" key="7">
    <source>
        <dbReference type="Proteomes" id="UP000499080"/>
    </source>
</evidence>
<keyword evidence="3" id="KW-0677">Repeat</keyword>
<accession>A0A4Y2D0L4</accession>
<dbReference type="InterPro" id="IPR040323">
    <property type="entry name" value="EIPR1"/>
</dbReference>
<dbReference type="SMART" id="SM00320">
    <property type="entry name" value="WD40"/>
    <property type="match status" value="5"/>
</dbReference>
<evidence type="ECO:0000256" key="2">
    <source>
        <dbReference type="ARBA" id="ARBA00022574"/>
    </source>
</evidence>
<evidence type="ECO:0000256" key="1">
    <source>
        <dbReference type="ARBA" id="ARBA00005672"/>
    </source>
</evidence>
<evidence type="ECO:0000313" key="6">
    <source>
        <dbReference type="EMBL" id="GBM09637.1"/>
    </source>
</evidence>
<dbReference type="Gene3D" id="2.130.10.10">
    <property type="entry name" value="YVTN repeat-like/Quinoprotein amine dehydrogenase"/>
    <property type="match status" value="1"/>
</dbReference>
<comment type="caution">
    <text evidence="6">The sequence shown here is derived from an EMBL/GenBank/DDBJ whole genome shotgun (WGS) entry which is preliminary data.</text>
</comment>
<dbReference type="PANTHER" id="PTHR14205:SF15">
    <property type="entry name" value="EARP AND GARP COMPLEX-INTERACTING PROTEIN 1"/>
    <property type="match status" value="1"/>
</dbReference>
<evidence type="ECO:0000259" key="5">
    <source>
        <dbReference type="Pfam" id="PF23609"/>
    </source>
</evidence>
<dbReference type="InterPro" id="IPR019775">
    <property type="entry name" value="WD40_repeat_CS"/>
</dbReference>
<sequence>MMTKTYSTWTKWHSFLLALPNKSMIQKSEEARDGKILKEQLTVYVSAAGEKAKPLVIWRCQRTRCFKWKDFNRLDIYLISFLTMGDDAPIIYGLEFQARALSAQSAETDIIRFFVGTQSLKFDNQIHQLEYDEENNSIIKTVFLHSSGEIWHINTSPKDPNLLSTCYNQINTEGKCEMHGAIWKLPANSKTYNSDDSSSTYPALEHVADFDTRESVGELRSILWEPVSGQRAISLSDNSFQLWDLSDVTKPIQQSEVVFEQKGRQKFVSAAWNPHHNCNIIATSLDTSIRSWDLRSSQNAWSIENAHGQLVRSIDFNPNKQYYIATCGDDCQTRFWDVRNASEPLLVFSNHSHWVWCVRYNSFHDQLVLTSSSDSRVILSRAASVSSEPFGHLLDEEDTNVPEDGDRNNNKVADGVISVFEEHEDSVYAVEWSTVDPWLFASLSYDGRLVINKVPRAEKYRILL</sequence>
<dbReference type="AlphaFoldDB" id="A0A4Y2D0L4"/>
<dbReference type="InterPro" id="IPR059104">
    <property type="entry name" value="Beta-prop_EIPR1-like"/>
</dbReference>
<organism evidence="6 7">
    <name type="scientific">Araneus ventricosus</name>
    <name type="common">Orbweaver spider</name>
    <name type="synonym">Epeira ventricosa</name>
    <dbReference type="NCBI Taxonomy" id="182803"/>
    <lineage>
        <taxon>Eukaryota</taxon>
        <taxon>Metazoa</taxon>
        <taxon>Ecdysozoa</taxon>
        <taxon>Arthropoda</taxon>
        <taxon>Chelicerata</taxon>
        <taxon>Arachnida</taxon>
        <taxon>Araneae</taxon>
        <taxon>Araneomorphae</taxon>
        <taxon>Entelegynae</taxon>
        <taxon>Araneoidea</taxon>
        <taxon>Araneidae</taxon>
        <taxon>Araneus</taxon>
    </lineage>
</organism>
<evidence type="ECO:0000256" key="4">
    <source>
        <dbReference type="PROSITE-ProRule" id="PRU00221"/>
    </source>
</evidence>
<dbReference type="PROSITE" id="PS50082">
    <property type="entry name" value="WD_REPEATS_2"/>
    <property type="match status" value="1"/>
</dbReference>
<gene>
    <name evidence="6" type="primary">eipr1</name>
    <name evidence="6" type="ORF">AVEN_60270_1</name>
</gene>
<feature type="domain" description="EIPR1-like beta-propeller" evidence="5">
    <location>
        <begin position="90"/>
        <end position="379"/>
    </location>
</feature>
<proteinExistence type="inferred from homology"/>
<protein>
    <submittedName>
        <fullName evidence="6">EARP-interacting</fullName>
    </submittedName>
</protein>
<dbReference type="SUPFAM" id="SSF50978">
    <property type="entry name" value="WD40 repeat-like"/>
    <property type="match status" value="1"/>
</dbReference>
<comment type="similarity">
    <text evidence="1">Belongs to the WD repeat EIPR1 family.</text>
</comment>
<dbReference type="PROSITE" id="PS00678">
    <property type="entry name" value="WD_REPEATS_1"/>
    <property type="match status" value="1"/>
</dbReference>
<dbReference type="EMBL" id="BGPR01000273">
    <property type="protein sequence ID" value="GBM09637.1"/>
    <property type="molecule type" value="Genomic_DNA"/>
</dbReference>
<dbReference type="FunFam" id="2.130.10.10:FF:000732">
    <property type="entry name" value="EARP-interacting protein homolog"/>
    <property type="match status" value="1"/>
</dbReference>
<dbReference type="Proteomes" id="UP000499080">
    <property type="component" value="Unassembled WGS sequence"/>
</dbReference>
<keyword evidence="2 4" id="KW-0853">WD repeat</keyword>